<gene>
    <name evidence="2" type="ORF">Psi01_26700</name>
</gene>
<evidence type="ECO:0000313" key="2">
    <source>
        <dbReference type="EMBL" id="GIH92040.1"/>
    </source>
</evidence>
<reference evidence="2 3" key="1">
    <citation type="submission" date="2021-01" db="EMBL/GenBank/DDBJ databases">
        <title>Whole genome shotgun sequence of Planobispora siamensis NBRC 107568.</title>
        <authorList>
            <person name="Komaki H."/>
            <person name="Tamura T."/>
        </authorList>
    </citation>
    <scope>NUCLEOTIDE SEQUENCE [LARGE SCALE GENOMIC DNA]</scope>
    <source>
        <strain evidence="2 3">NBRC 107568</strain>
    </source>
</reference>
<accession>A0A8J3SFC3</accession>
<proteinExistence type="predicted"/>
<keyword evidence="1" id="KW-0472">Membrane</keyword>
<feature type="transmembrane region" description="Helical" evidence="1">
    <location>
        <begin position="12"/>
        <end position="33"/>
    </location>
</feature>
<name>A0A8J3SFC3_9ACTN</name>
<sequence>MEERTTEKPLTRIRLAGVALSVGAVAWAAGTIMAGETIQTRIDHFGTVTGILYLLGVAALTWTIMATRAAAGGRVIPIVQFVLLVGALVYNIASFGYRSHDELTGWLVVTDVCWPLANLCTLIMGVAVAAAGRWRGPLRWYPLACGAWLLIMIPVKNTIGMGVGVYVSAAWLLGSYAVLGLLLALRPAAALSPRGAAAEVVTSGA</sequence>
<dbReference type="Proteomes" id="UP000619788">
    <property type="component" value="Unassembled WGS sequence"/>
</dbReference>
<keyword evidence="1" id="KW-0812">Transmembrane</keyword>
<protein>
    <submittedName>
        <fullName evidence="2">Uncharacterized protein</fullName>
    </submittedName>
</protein>
<evidence type="ECO:0000313" key="3">
    <source>
        <dbReference type="Proteomes" id="UP000619788"/>
    </source>
</evidence>
<feature type="transmembrane region" description="Helical" evidence="1">
    <location>
        <begin position="78"/>
        <end position="97"/>
    </location>
</feature>
<feature type="transmembrane region" description="Helical" evidence="1">
    <location>
        <begin position="45"/>
        <end position="66"/>
    </location>
</feature>
<organism evidence="2 3">
    <name type="scientific">Planobispora siamensis</name>
    <dbReference type="NCBI Taxonomy" id="936338"/>
    <lineage>
        <taxon>Bacteria</taxon>
        <taxon>Bacillati</taxon>
        <taxon>Actinomycetota</taxon>
        <taxon>Actinomycetes</taxon>
        <taxon>Streptosporangiales</taxon>
        <taxon>Streptosporangiaceae</taxon>
        <taxon>Planobispora</taxon>
    </lineage>
</organism>
<dbReference type="AlphaFoldDB" id="A0A8J3SFC3"/>
<evidence type="ECO:0000256" key="1">
    <source>
        <dbReference type="SAM" id="Phobius"/>
    </source>
</evidence>
<dbReference type="EMBL" id="BOOJ01000024">
    <property type="protein sequence ID" value="GIH92040.1"/>
    <property type="molecule type" value="Genomic_DNA"/>
</dbReference>
<keyword evidence="3" id="KW-1185">Reference proteome</keyword>
<comment type="caution">
    <text evidence="2">The sequence shown here is derived from an EMBL/GenBank/DDBJ whole genome shotgun (WGS) entry which is preliminary data.</text>
</comment>
<feature type="transmembrane region" description="Helical" evidence="1">
    <location>
        <begin position="165"/>
        <end position="185"/>
    </location>
</feature>
<feature type="transmembrane region" description="Helical" evidence="1">
    <location>
        <begin position="103"/>
        <end position="128"/>
    </location>
</feature>
<feature type="transmembrane region" description="Helical" evidence="1">
    <location>
        <begin position="140"/>
        <end position="159"/>
    </location>
</feature>
<dbReference type="RefSeq" id="WP_204064296.1">
    <property type="nucleotide sequence ID" value="NZ_BOOJ01000024.1"/>
</dbReference>
<keyword evidence="1" id="KW-1133">Transmembrane helix</keyword>